<accession>A0A813GC10</accession>
<sequence length="169" mass="19664">MVHRQRDGGVTKDLLSIKRADEDRIAVDHTSDYWYVDFPKLTEKEAQTYHISLREKVIELLDITENDITTRSSTRCLHIFVAPSNLQIDGLRSLILLDAITAFHSHLCDRPLLFIRATNFSPQIRRRLFRDPQHSRHRPDVDLGRFGYSHQKEGLEPGRPSLRQKCSYG</sequence>
<evidence type="ECO:0000256" key="1">
    <source>
        <dbReference type="SAM" id="MobiDB-lite"/>
    </source>
</evidence>
<dbReference type="Proteomes" id="UP000654075">
    <property type="component" value="Unassembled WGS sequence"/>
</dbReference>
<protein>
    <submittedName>
        <fullName evidence="2">Uncharacterized protein</fullName>
    </submittedName>
</protein>
<evidence type="ECO:0000313" key="2">
    <source>
        <dbReference type="EMBL" id="CAE8624633.1"/>
    </source>
</evidence>
<feature type="compositionally biased region" description="Basic and acidic residues" evidence="1">
    <location>
        <begin position="129"/>
        <end position="143"/>
    </location>
</feature>
<feature type="region of interest" description="Disordered" evidence="1">
    <location>
        <begin position="128"/>
        <end position="169"/>
    </location>
</feature>
<comment type="caution">
    <text evidence="2">The sequence shown here is derived from an EMBL/GenBank/DDBJ whole genome shotgun (WGS) entry which is preliminary data.</text>
</comment>
<keyword evidence="3" id="KW-1185">Reference proteome</keyword>
<gene>
    <name evidence="2" type="ORF">PGLA1383_LOCUS41739</name>
</gene>
<evidence type="ECO:0000313" key="3">
    <source>
        <dbReference type="Proteomes" id="UP000654075"/>
    </source>
</evidence>
<dbReference type="AlphaFoldDB" id="A0A813GC10"/>
<proteinExistence type="predicted"/>
<organism evidence="2 3">
    <name type="scientific">Polarella glacialis</name>
    <name type="common">Dinoflagellate</name>
    <dbReference type="NCBI Taxonomy" id="89957"/>
    <lineage>
        <taxon>Eukaryota</taxon>
        <taxon>Sar</taxon>
        <taxon>Alveolata</taxon>
        <taxon>Dinophyceae</taxon>
        <taxon>Suessiales</taxon>
        <taxon>Suessiaceae</taxon>
        <taxon>Polarella</taxon>
    </lineage>
</organism>
<name>A0A813GC10_POLGL</name>
<dbReference type="EMBL" id="CAJNNV010028445">
    <property type="protein sequence ID" value="CAE8624633.1"/>
    <property type="molecule type" value="Genomic_DNA"/>
</dbReference>
<reference evidence="2" key="1">
    <citation type="submission" date="2021-02" db="EMBL/GenBank/DDBJ databases">
        <authorList>
            <person name="Dougan E. K."/>
            <person name="Rhodes N."/>
            <person name="Thang M."/>
            <person name="Chan C."/>
        </authorList>
    </citation>
    <scope>NUCLEOTIDE SEQUENCE</scope>
</reference>